<evidence type="ECO:0000313" key="4">
    <source>
        <dbReference type="Proteomes" id="UP001334248"/>
    </source>
</evidence>
<comment type="caution">
    <text evidence="3">The sequence shown here is derived from an EMBL/GenBank/DDBJ whole genome shotgun (WGS) entry which is preliminary data.</text>
</comment>
<dbReference type="RefSeq" id="XP_064727996.1">
    <property type="nucleotide sequence ID" value="XM_064876689.1"/>
</dbReference>
<protein>
    <submittedName>
        <fullName evidence="3">Uncharacterized protein</fullName>
    </submittedName>
</protein>
<gene>
    <name evidence="3" type="ORF">PMZ80_008288</name>
</gene>
<keyword evidence="4" id="KW-1185">Reference proteome</keyword>
<feature type="chain" id="PRO_5046971136" evidence="2">
    <location>
        <begin position="23"/>
        <end position="305"/>
    </location>
</feature>
<dbReference type="Proteomes" id="UP001334248">
    <property type="component" value="Unassembled WGS sequence"/>
</dbReference>
<evidence type="ECO:0000256" key="2">
    <source>
        <dbReference type="SAM" id="SignalP"/>
    </source>
</evidence>
<reference evidence="3 4" key="1">
    <citation type="journal article" date="2023" name="Res Sq">
        <title>Genomic and morphological characterization of Knufia obscura isolated from the Mars 2020 spacecraft assembly facility.</title>
        <authorList>
            <person name="Chander A.M."/>
            <person name="Teixeira M.M."/>
            <person name="Singh N.K."/>
            <person name="Williams M.P."/>
            <person name="Parker C.W."/>
            <person name="Leo P."/>
            <person name="Stajich J.E."/>
            <person name="Torok T."/>
            <person name="Tighe S."/>
            <person name="Mason C.E."/>
            <person name="Venkateswaran K."/>
        </authorList>
    </citation>
    <scope>NUCLEOTIDE SEQUENCE [LARGE SCALE GENOMIC DNA]</scope>
    <source>
        <strain evidence="3 4">CCFEE 5817</strain>
    </source>
</reference>
<feature type="region of interest" description="Disordered" evidence="1">
    <location>
        <begin position="163"/>
        <end position="182"/>
    </location>
</feature>
<organism evidence="3 4">
    <name type="scientific">Knufia obscura</name>
    <dbReference type="NCBI Taxonomy" id="1635080"/>
    <lineage>
        <taxon>Eukaryota</taxon>
        <taxon>Fungi</taxon>
        <taxon>Dikarya</taxon>
        <taxon>Ascomycota</taxon>
        <taxon>Pezizomycotina</taxon>
        <taxon>Eurotiomycetes</taxon>
        <taxon>Chaetothyriomycetidae</taxon>
        <taxon>Chaetothyriales</taxon>
        <taxon>Trichomeriaceae</taxon>
        <taxon>Knufia</taxon>
    </lineage>
</organism>
<keyword evidence="2" id="KW-0732">Signal</keyword>
<sequence length="305" mass="34447">MFAIYYVLCLTTVFMFLTLAHPFEPVANASNNVLVRRQRSGRTPQPYDYTCGSDCEGASLITFLKACVQLIIDKVSDEQHKKEEQFTQSQLDQLRRNWPHLNAAIIQGKHDYNLVGKTHDHAELDLGIGPQTQGYEIYTFEPSPDDDVPDPPAPIVQDFLPTLTPPPNELPYTPTDPIVPERPTRLTNGDGIYMVNCQKDAVISSGVAYYKQLRDGGAWGEQPDDYVDTSHGVYTNWEMPGNVTFSSINATVSWKIDNDAQMQTDFAAVGTADNTYVNFWVYKDKQPNTLYTLYGWNCTSVYWGY</sequence>
<dbReference type="GeneID" id="90001737"/>
<evidence type="ECO:0000256" key="1">
    <source>
        <dbReference type="SAM" id="MobiDB-lite"/>
    </source>
</evidence>
<name>A0ABR0RH04_9EURO</name>
<proteinExistence type="predicted"/>
<accession>A0ABR0RH04</accession>
<evidence type="ECO:0000313" key="3">
    <source>
        <dbReference type="EMBL" id="KAK5939906.1"/>
    </source>
</evidence>
<feature type="signal peptide" evidence="2">
    <location>
        <begin position="1"/>
        <end position="22"/>
    </location>
</feature>
<dbReference type="EMBL" id="JAVHJV010000010">
    <property type="protein sequence ID" value="KAK5939906.1"/>
    <property type="molecule type" value="Genomic_DNA"/>
</dbReference>